<reference evidence="1 2" key="1">
    <citation type="submission" date="2024-04" db="EMBL/GenBank/DDBJ databases">
        <authorList>
            <person name="Waldvogel A.-M."/>
            <person name="Schoenle A."/>
        </authorList>
    </citation>
    <scope>NUCLEOTIDE SEQUENCE [LARGE SCALE GENOMIC DNA]</scope>
</reference>
<dbReference type="AlphaFoldDB" id="A0AAV2JZ03"/>
<name>A0AAV2JZ03_KNICA</name>
<accession>A0AAV2JZ03</accession>
<dbReference type="EMBL" id="OZ035837">
    <property type="protein sequence ID" value="CAL1581516.1"/>
    <property type="molecule type" value="Genomic_DNA"/>
</dbReference>
<protein>
    <submittedName>
        <fullName evidence="1">Uncharacterized protein</fullName>
    </submittedName>
</protein>
<evidence type="ECO:0000313" key="1">
    <source>
        <dbReference type="EMBL" id="CAL1581516.1"/>
    </source>
</evidence>
<sequence>MGSFLRSVNAPAPSLSAYQLRQLITISVKPVATPEQHTSGSSGWLCRAVGRVSGADEWLFCWCPLQARASLCAGLTRMRVWFGSLNLL</sequence>
<organism evidence="1 2">
    <name type="scientific">Knipowitschia caucasica</name>
    <name type="common">Caucasian dwarf goby</name>
    <name type="synonym">Pomatoschistus caucasicus</name>
    <dbReference type="NCBI Taxonomy" id="637954"/>
    <lineage>
        <taxon>Eukaryota</taxon>
        <taxon>Metazoa</taxon>
        <taxon>Chordata</taxon>
        <taxon>Craniata</taxon>
        <taxon>Vertebrata</taxon>
        <taxon>Euteleostomi</taxon>
        <taxon>Actinopterygii</taxon>
        <taxon>Neopterygii</taxon>
        <taxon>Teleostei</taxon>
        <taxon>Neoteleostei</taxon>
        <taxon>Acanthomorphata</taxon>
        <taxon>Gobiaria</taxon>
        <taxon>Gobiiformes</taxon>
        <taxon>Gobioidei</taxon>
        <taxon>Gobiidae</taxon>
        <taxon>Gobiinae</taxon>
        <taxon>Knipowitschia</taxon>
    </lineage>
</organism>
<dbReference type="Proteomes" id="UP001497482">
    <property type="component" value="Chromosome 15"/>
</dbReference>
<gene>
    <name evidence="1" type="ORF">KC01_LOCUS12271</name>
</gene>
<proteinExistence type="predicted"/>
<keyword evidence="2" id="KW-1185">Reference proteome</keyword>
<evidence type="ECO:0000313" key="2">
    <source>
        <dbReference type="Proteomes" id="UP001497482"/>
    </source>
</evidence>